<organism evidence="1 2">
    <name type="scientific">Streptomyces polychromogenes</name>
    <dbReference type="NCBI Taxonomy" id="67342"/>
    <lineage>
        <taxon>Bacteria</taxon>
        <taxon>Bacillati</taxon>
        <taxon>Actinomycetota</taxon>
        <taxon>Actinomycetes</taxon>
        <taxon>Kitasatosporales</taxon>
        <taxon>Streptomycetaceae</taxon>
        <taxon>Streptomyces</taxon>
    </lineage>
</organism>
<name>A0ABP3F619_9ACTN</name>
<dbReference type="Proteomes" id="UP001501867">
    <property type="component" value="Unassembled WGS sequence"/>
</dbReference>
<evidence type="ECO:0008006" key="3">
    <source>
        <dbReference type="Google" id="ProtNLM"/>
    </source>
</evidence>
<gene>
    <name evidence="1" type="ORF">GCM10010302_51260</name>
</gene>
<evidence type="ECO:0000313" key="1">
    <source>
        <dbReference type="EMBL" id="GAA0306328.1"/>
    </source>
</evidence>
<comment type="caution">
    <text evidence="1">The sequence shown here is derived from an EMBL/GenBank/DDBJ whole genome shotgun (WGS) entry which is preliminary data.</text>
</comment>
<evidence type="ECO:0000313" key="2">
    <source>
        <dbReference type="Proteomes" id="UP001501867"/>
    </source>
</evidence>
<proteinExistence type="predicted"/>
<reference evidence="2" key="1">
    <citation type="journal article" date="2019" name="Int. J. Syst. Evol. Microbiol.">
        <title>The Global Catalogue of Microorganisms (GCM) 10K type strain sequencing project: providing services to taxonomists for standard genome sequencing and annotation.</title>
        <authorList>
            <consortium name="The Broad Institute Genomics Platform"/>
            <consortium name="The Broad Institute Genome Sequencing Center for Infectious Disease"/>
            <person name="Wu L."/>
            <person name="Ma J."/>
        </authorList>
    </citation>
    <scope>NUCLEOTIDE SEQUENCE [LARGE SCALE GENOMIC DNA]</scope>
    <source>
        <strain evidence="2">JCM 4505</strain>
    </source>
</reference>
<protein>
    <recommendedName>
        <fullName evidence="3">TetR family transcriptional regulator</fullName>
    </recommendedName>
</protein>
<keyword evidence="2" id="KW-1185">Reference proteome</keyword>
<sequence length="60" mass="6513">MRRGSGMPTFHADRSNGHEAATDIALSRVRAVGDPSSELLDRALAGWQRFLATFEAAPDE</sequence>
<dbReference type="EMBL" id="BAAABV010000023">
    <property type="protein sequence ID" value="GAA0306328.1"/>
    <property type="molecule type" value="Genomic_DNA"/>
</dbReference>
<accession>A0ABP3F619</accession>